<feature type="coiled-coil region" evidence="1">
    <location>
        <begin position="5"/>
        <end position="61"/>
    </location>
</feature>
<keyword evidence="1" id="KW-0175">Coiled coil</keyword>
<dbReference type="EMBL" id="CAJEWN010000096">
    <property type="protein sequence ID" value="CAD2163191.1"/>
    <property type="molecule type" value="Genomic_DNA"/>
</dbReference>
<organism evidence="2 3">
    <name type="scientific">Meloidogyne enterolobii</name>
    <name type="common">Root-knot nematode worm</name>
    <name type="synonym">Meloidogyne mayaguensis</name>
    <dbReference type="NCBI Taxonomy" id="390850"/>
    <lineage>
        <taxon>Eukaryota</taxon>
        <taxon>Metazoa</taxon>
        <taxon>Ecdysozoa</taxon>
        <taxon>Nematoda</taxon>
        <taxon>Chromadorea</taxon>
        <taxon>Rhabditida</taxon>
        <taxon>Tylenchina</taxon>
        <taxon>Tylenchomorpha</taxon>
        <taxon>Tylenchoidea</taxon>
        <taxon>Meloidogynidae</taxon>
        <taxon>Meloidogyninae</taxon>
        <taxon>Meloidogyne</taxon>
    </lineage>
</organism>
<evidence type="ECO:0000313" key="3">
    <source>
        <dbReference type="Proteomes" id="UP000580250"/>
    </source>
</evidence>
<sequence>MRLILRLLNKKIKKKYQQLETENKNRIENLEGIIKEKEVKIASLEEDITRTDQLIQTLETRVNRNENAHLNDIKMLANNILEKGEKINSLDIQREKAVEINNAQNEKIDKIINEQKNLINLVYKPKYMQIKNKWKYFDNIRKCCEDNCVNTNTPIGKCKNGNGFIEIINNTDIKYNKCIEEGENKKVWLNAENKFYKPKNDFTTLSYYYEIKIKKEGMNDYSSFGFRNTKIYIVLGNNGFINYSPAPNTKPISFKIPSFSWNDGDIFGFGLVFPPTKILEKHPYVFFTQNGNEIGKAISLSEESYDYYELYANLNCLSIETNFGNDLDANPFCFDVSKHLFAEEFYN</sequence>
<dbReference type="Proteomes" id="UP000580250">
    <property type="component" value="Unassembled WGS sequence"/>
</dbReference>
<dbReference type="InterPro" id="IPR043136">
    <property type="entry name" value="B30.2/SPRY_sf"/>
</dbReference>
<name>A0A6V7UQ29_MELEN</name>
<proteinExistence type="predicted"/>
<accession>A0A6V7UQ29</accession>
<dbReference type="Gene3D" id="2.60.120.920">
    <property type="match status" value="1"/>
</dbReference>
<gene>
    <name evidence="2" type="ORF">MENT_LOCUS15865</name>
</gene>
<comment type="caution">
    <text evidence="2">The sequence shown here is derived from an EMBL/GenBank/DDBJ whole genome shotgun (WGS) entry which is preliminary data.</text>
</comment>
<dbReference type="OrthoDB" id="292319at2759"/>
<protein>
    <submittedName>
        <fullName evidence="2">Uncharacterized protein</fullName>
    </submittedName>
</protein>
<dbReference type="AlphaFoldDB" id="A0A6V7UQ29"/>
<evidence type="ECO:0000256" key="1">
    <source>
        <dbReference type="SAM" id="Coils"/>
    </source>
</evidence>
<evidence type="ECO:0000313" key="2">
    <source>
        <dbReference type="EMBL" id="CAD2163191.1"/>
    </source>
</evidence>
<reference evidence="2 3" key="1">
    <citation type="submission" date="2020-08" db="EMBL/GenBank/DDBJ databases">
        <authorList>
            <person name="Koutsovoulos G."/>
            <person name="Danchin GJ E."/>
        </authorList>
    </citation>
    <scope>NUCLEOTIDE SEQUENCE [LARGE SCALE GENOMIC DNA]</scope>
</reference>